<proteinExistence type="predicted"/>
<name>W6N1Q8_CLOTY</name>
<organism evidence="10 11">
    <name type="scientific">Clostridium tyrobutyricum DIVETGP</name>
    <dbReference type="NCBI Taxonomy" id="1408889"/>
    <lineage>
        <taxon>Bacteria</taxon>
        <taxon>Bacillati</taxon>
        <taxon>Bacillota</taxon>
        <taxon>Clostridia</taxon>
        <taxon>Eubacteriales</taxon>
        <taxon>Clostridiaceae</taxon>
        <taxon>Clostridium</taxon>
    </lineage>
</organism>
<keyword evidence="6 8" id="KW-0472">Membrane</keyword>
<dbReference type="EMBL" id="CBXI010000003">
    <property type="protein sequence ID" value="CDL89961.1"/>
    <property type="molecule type" value="Genomic_DNA"/>
</dbReference>
<dbReference type="GO" id="GO:0051301">
    <property type="term" value="P:cell division"/>
    <property type="evidence" value="ECO:0007669"/>
    <property type="project" value="UniProtKB-KW"/>
</dbReference>
<dbReference type="GO" id="GO:0005886">
    <property type="term" value="C:plasma membrane"/>
    <property type="evidence" value="ECO:0007669"/>
    <property type="project" value="TreeGrafter"/>
</dbReference>
<evidence type="ECO:0000256" key="5">
    <source>
        <dbReference type="ARBA" id="ARBA00022989"/>
    </source>
</evidence>
<dbReference type="PANTHER" id="PTHR37820">
    <property type="entry name" value="CELL DIVISION PROTEIN DIVIB"/>
    <property type="match status" value="1"/>
</dbReference>
<dbReference type="Gene3D" id="3.10.20.310">
    <property type="entry name" value="membrane protein fhac"/>
    <property type="match status" value="1"/>
</dbReference>
<dbReference type="Proteomes" id="UP000019482">
    <property type="component" value="Unassembled WGS sequence"/>
</dbReference>
<dbReference type="RefSeq" id="WP_017750800.1">
    <property type="nucleotide sequence ID" value="NZ_CBXI010000003.1"/>
</dbReference>
<comment type="caution">
    <text evidence="10">The sequence shown here is derived from an EMBL/GenBank/DDBJ whole genome shotgun (WGS) entry which is preliminary data.</text>
</comment>
<dbReference type="InterPro" id="IPR005548">
    <property type="entry name" value="Cell_div_FtsQ/DivIB_C"/>
</dbReference>
<protein>
    <submittedName>
        <fullName evidence="10">Cell division protein FtsQ</fullName>
    </submittedName>
</protein>
<keyword evidence="5 8" id="KW-1133">Transmembrane helix</keyword>
<dbReference type="GeneID" id="29418208"/>
<keyword evidence="3 10" id="KW-0132">Cell division</keyword>
<dbReference type="Pfam" id="PF03799">
    <property type="entry name" value="FtsQ_DivIB_C"/>
    <property type="match status" value="1"/>
</dbReference>
<gene>
    <name evidence="10" type="ORF">CTDIVETGP_0031</name>
</gene>
<dbReference type="InterPro" id="IPR013685">
    <property type="entry name" value="POTRA_FtsQ_type"/>
</dbReference>
<sequence length="258" mass="29627">MNDTLINKTKNELILKRRRKKRIKNSILLFIFLLAVLFVLSIKLPYFNIKYIKVYGNKSIDVNEIKSLSKINMGNNIFYININKSEKNILRNPYIGSVKITRKLPSQININVAERNAIFYIKMDNTFYIVDKSGILLQKRSNIDNMNLVQLNGINLTSSKIGEIIKTRDNRKIDGIKNIGSLIEESNVMFGIDTLDVSNSLDIKAYKKDMCIKLGSADDMKNKLNKALNIIEQEKLSAAKGYVDVRFDGNPVFYIYNN</sequence>
<evidence type="ECO:0000313" key="10">
    <source>
        <dbReference type="EMBL" id="CDL89961.1"/>
    </source>
</evidence>
<keyword evidence="2" id="KW-1003">Cell membrane</keyword>
<dbReference type="AlphaFoldDB" id="W6N1Q8"/>
<comment type="subcellular location">
    <subcellularLocation>
        <location evidence="1">Membrane</location>
    </subcellularLocation>
</comment>
<dbReference type="Pfam" id="PF08478">
    <property type="entry name" value="POTRA_1"/>
    <property type="match status" value="1"/>
</dbReference>
<keyword evidence="7" id="KW-0131">Cell cycle</keyword>
<dbReference type="InterPro" id="IPR050487">
    <property type="entry name" value="FtsQ_DivIB"/>
</dbReference>
<dbReference type="InterPro" id="IPR034746">
    <property type="entry name" value="POTRA"/>
</dbReference>
<feature type="transmembrane region" description="Helical" evidence="8">
    <location>
        <begin position="27"/>
        <end position="47"/>
    </location>
</feature>
<evidence type="ECO:0000256" key="4">
    <source>
        <dbReference type="ARBA" id="ARBA00022692"/>
    </source>
</evidence>
<evidence type="ECO:0000256" key="6">
    <source>
        <dbReference type="ARBA" id="ARBA00023136"/>
    </source>
</evidence>
<dbReference type="PANTHER" id="PTHR37820:SF1">
    <property type="entry name" value="CELL DIVISION PROTEIN FTSQ"/>
    <property type="match status" value="1"/>
</dbReference>
<feature type="domain" description="POTRA" evidence="9">
    <location>
        <begin position="47"/>
        <end position="115"/>
    </location>
</feature>
<reference evidence="10 11" key="1">
    <citation type="journal article" date="2015" name="Genome Announc.">
        <title>Draft Genome Sequence of Clostridium tyrobutyricum Strain DIVETGP, Isolated from Cow's Milk for Grana Padano Production.</title>
        <authorList>
            <person name="Soggiu A."/>
            <person name="Piras C."/>
            <person name="Gaiarsa S."/>
            <person name="Sassera D."/>
            <person name="Roncada P."/>
            <person name="Bendixen E."/>
            <person name="Brasca M."/>
            <person name="Bonizzi L."/>
        </authorList>
    </citation>
    <scope>NUCLEOTIDE SEQUENCE [LARGE SCALE GENOMIC DNA]</scope>
    <source>
        <strain evidence="10 11">DIVETGP</strain>
    </source>
</reference>
<evidence type="ECO:0000256" key="7">
    <source>
        <dbReference type="ARBA" id="ARBA00023306"/>
    </source>
</evidence>
<keyword evidence="4 8" id="KW-0812">Transmembrane</keyword>
<evidence type="ECO:0000256" key="2">
    <source>
        <dbReference type="ARBA" id="ARBA00022475"/>
    </source>
</evidence>
<evidence type="ECO:0000256" key="3">
    <source>
        <dbReference type="ARBA" id="ARBA00022618"/>
    </source>
</evidence>
<evidence type="ECO:0000256" key="8">
    <source>
        <dbReference type="SAM" id="Phobius"/>
    </source>
</evidence>
<dbReference type="PROSITE" id="PS51779">
    <property type="entry name" value="POTRA"/>
    <property type="match status" value="1"/>
</dbReference>
<accession>W6N1Q8</accession>
<evidence type="ECO:0000256" key="1">
    <source>
        <dbReference type="ARBA" id="ARBA00004370"/>
    </source>
</evidence>
<evidence type="ECO:0000313" key="11">
    <source>
        <dbReference type="Proteomes" id="UP000019482"/>
    </source>
</evidence>
<dbReference type="OrthoDB" id="1953902at2"/>
<evidence type="ECO:0000259" key="9">
    <source>
        <dbReference type="PROSITE" id="PS51779"/>
    </source>
</evidence>
<keyword evidence="11" id="KW-1185">Reference proteome</keyword>